<name>A0A8S4QF60_9NEOP</name>
<feature type="non-terminal residue" evidence="1">
    <location>
        <position position="1"/>
    </location>
</feature>
<evidence type="ECO:0000313" key="2">
    <source>
        <dbReference type="Proteomes" id="UP000838756"/>
    </source>
</evidence>
<sequence length="63" mass="7107">IHVVHHITGLTHSTRAGFIATDVRWAGELIVATEEAGRLQCFDRALSLLHHHTKCLDLTSYMR</sequence>
<keyword evidence="2" id="KW-1185">Reference proteome</keyword>
<organism evidence="1 2">
    <name type="scientific">Pararge aegeria aegeria</name>
    <dbReference type="NCBI Taxonomy" id="348720"/>
    <lineage>
        <taxon>Eukaryota</taxon>
        <taxon>Metazoa</taxon>
        <taxon>Ecdysozoa</taxon>
        <taxon>Arthropoda</taxon>
        <taxon>Hexapoda</taxon>
        <taxon>Insecta</taxon>
        <taxon>Pterygota</taxon>
        <taxon>Neoptera</taxon>
        <taxon>Endopterygota</taxon>
        <taxon>Lepidoptera</taxon>
        <taxon>Glossata</taxon>
        <taxon>Ditrysia</taxon>
        <taxon>Papilionoidea</taxon>
        <taxon>Nymphalidae</taxon>
        <taxon>Satyrinae</taxon>
        <taxon>Satyrini</taxon>
        <taxon>Parargina</taxon>
        <taxon>Pararge</taxon>
    </lineage>
</organism>
<reference evidence="1" key="1">
    <citation type="submission" date="2022-03" db="EMBL/GenBank/DDBJ databases">
        <authorList>
            <person name="Lindestad O."/>
        </authorList>
    </citation>
    <scope>NUCLEOTIDE SEQUENCE</scope>
</reference>
<feature type="non-terminal residue" evidence="1">
    <location>
        <position position="63"/>
    </location>
</feature>
<comment type="caution">
    <text evidence="1">The sequence shown here is derived from an EMBL/GenBank/DDBJ whole genome shotgun (WGS) entry which is preliminary data.</text>
</comment>
<accession>A0A8S4QF60</accession>
<dbReference type="EMBL" id="CAKXAJ010005909">
    <property type="protein sequence ID" value="CAH2209445.1"/>
    <property type="molecule type" value="Genomic_DNA"/>
</dbReference>
<gene>
    <name evidence="1" type="primary">jg23688</name>
    <name evidence="1" type="ORF">PAEG_LOCUS1844</name>
</gene>
<evidence type="ECO:0000313" key="1">
    <source>
        <dbReference type="EMBL" id="CAH2209445.1"/>
    </source>
</evidence>
<proteinExistence type="predicted"/>
<dbReference type="OrthoDB" id="10013020at2759"/>
<dbReference type="Proteomes" id="UP000838756">
    <property type="component" value="Unassembled WGS sequence"/>
</dbReference>
<protein>
    <submittedName>
        <fullName evidence="1">Jg23688 protein</fullName>
    </submittedName>
</protein>
<dbReference type="AlphaFoldDB" id="A0A8S4QF60"/>